<dbReference type="CDD" id="cd03233">
    <property type="entry name" value="ABCG_PDR_domain1"/>
    <property type="match status" value="1"/>
</dbReference>
<dbReference type="PANTHER" id="PTHR19241">
    <property type="entry name" value="ATP-BINDING CASSETTE TRANSPORTER"/>
    <property type="match status" value="1"/>
</dbReference>
<keyword evidence="5" id="KW-0547">Nucleotide-binding</keyword>
<feature type="transmembrane region" description="Helical" evidence="9">
    <location>
        <begin position="568"/>
        <end position="591"/>
    </location>
</feature>
<dbReference type="Gene3D" id="3.40.50.300">
    <property type="entry name" value="P-loop containing nucleotide triphosphate hydrolases"/>
    <property type="match status" value="2"/>
</dbReference>
<gene>
    <name evidence="11" type="ORF">EJ05DRAFT_505033</name>
</gene>
<keyword evidence="12" id="KW-1185">Reference proteome</keyword>
<evidence type="ECO:0000313" key="12">
    <source>
        <dbReference type="Proteomes" id="UP000799437"/>
    </source>
</evidence>
<feature type="domain" description="ABC transporter" evidence="10">
    <location>
        <begin position="829"/>
        <end position="1066"/>
    </location>
</feature>
<dbReference type="SMART" id="SM00382">
    <property type="entry name" value="AAA"/>
    <property type="match status" value="2"/>
</dbReference>
<feature type="transmembrane region" description="Helical" evidence="9">
    <location>
        <begin position="664"/>
        <end position="682"/>
    </location>
</feature>
<dbReference type="GeneID" id="54488709"/>
<protein>
    <recommendedName>
        <fullName evidence="10">ABC transporter domain-containing protein</fullName>
    </recommendedName>
</protein>
<evidence type="ECO:0000256" key="6">
    <source>
        <dbReference type="ARBA" id="ARBA00022840"/>
    </source>
</evidence>
<keyword evidence="7 9" id="KW-1133">Transmembrane helix</keyword>
<reference evidence="11" key="1">
    <citation type="journal article" date="2020" name="Stud. Mycol.">
        <title>101 Dothideomycetes genomes: a test case for predicting lifestyles and emergence of pathogens.</title>
        <authorList>
            <person name="Haridas S."/>
            <person name="Albert R."/>
            <person name="Binder M."/>
            <person name="Bloem J."/>
            <person name="Labutti K."/>
            <person name="Salamov A."/>
            <person name="Andreopoulos B."/>
            <person name="Baker S."/>
            <person name="Barry K."/>
            <person name="Bills G."/>
            <person name="Bluhm B."/>
            <person name="Cannon C."/>
            <person name="Castanera R."/>
            <person name="Culley D."/>
            <person name="Daum C."/>
            <person name="Ezra D."/>
            <person name="Gonzalez J."/>
            <person name="Henrissat B."/>
            <person name="Kuo A."/>
            <person name="Liang C."/>
            <person name="Lipzen A."/>
            <person name="Lutzoni F."/>
            <person name="Magnuson J."/>
            <person name="Mondo S."/>
            <person name="Nolan M."/>
            <person name="Ohm R."/>
            <person name="Pangilinan J."/>
            <person name="Park H.-J."/>
            <person name="Ramirez L."/>
            <person name="Alfaro M."/>
            <person name="Sun H."/>
            <person name="Tritt A."/>
            <person name="Yoshinaga Y."/>
            <person name="Zwiers L.-H."/>
            <person name="Turgeon B."/>
            <person name="Goodwin S."/>
            <person name="Spatafora J."/>
            <person name="Crous P."/>
            <person name="Grigoriev I."/>
        </authorList>
    </citation>
    <scope>NUCLEOTIDE SEQUENCE</scope>
    <source>
        <strain evidence="11">CBS 121739</strain>
    </source>
</reference>
<dbReference type="InterPro" id="IPR003593">
    <property type="entry name" value="AAA+_ATPase"/>
</dbReference>
<dbReference type="EMBL" id="ML996584">
    <property type="protein sequence ID" value="KAF2753392.1"/>
    <property type="molecule type" value="Genomic_DNA"/>
</dbReference>
<dbReference type="SUPFAM" id="SSF52540">
    <property type="entry name" value="P-loop containing nucleoside triphosphate hydrolases"/>
    <property type="match status" value="2"/>
</dbReference>
<keyword evidence="3" id="KW-0813">Transport</keyword>
<keyword evidence="6" id="KW-0067">ATP-binding</keyword>
<evidence type="ECO:0000256" key="8">
    <source>
        <dbReference type="ARBA" id="ARBA00023136"/>
    </source>
</evidence>
<dbReference type="Pfam" id="PF00005">
    <property type="entry name" value="ABC_tran"/>
    <property type="match status" value="2"/>
</dbReference>
<dbReference type="InterPro" id="IPR010929">
    <property type="entry name" value="PDR_CDR_ABC"/>
</dbReference>
<evidence type="ECO:0000256" key="7">
    <source>
        <dbReference type="ARBA" id="ARBA00022989"/>
    </source>
</evidence>
<feature type="transmembrane region" description="Helical" evidence="9">
    <location>
        <begin position="1232"/>
        <end position="1251"/>
    </location>
</feature>
<feature type="transmembrane region" description="Helical" evidence="9">
    <location>
        <begin position="527"/>
        <end position="547"/>
    </location>
</feature>
<dbReference type="RefSeq" id="XP_033595843.1">
    <property type="nucleotide sequence ID" value="XM_033747655.1"/>
</dbReference>
<dbReference type="PROSITE" id="PS00211">
    <property type="entry name" value="ABC_TRANSPORTER_1"/>
    <property type="match status" value="1"/>
</dbReference>
<evidence type="ECO:0000256" key="1">
    <source>
        <dbReference type="ARBA" id="ARBA00004141"/>
    </source>
</evidence>
<dbReference type="GO" id="GO:0140359">
    <property type="term" value="F:ABC-type transporter activity"/>
    <property type="evidence" value="ECO:0007669"/>
    <property type="project" value="InterPro"/>
</dbReference>
<dbReference type="InterPro" id="IPR027417">
    <property type="entry name" value="P-loop_NTPase"/>
</dbReference>
<comment type="subcellular location">
    <subcellularLocation>
        <location evidence="1">Membrane</location>
        <topology evidence="1">Multi-pass membrane protein</topology>
    </subcellularLocation>
</comment>
<evidence type="ECO:0000256" key="2">
    <source>
        <dbReference type="ARBA" id="ARBA00006012"/>
    </source>
</evidence>
<name>A0A6A6VS29_9PEZI</name>
<feature type="transmembrane region" description="Helical" evidence="9">
    <location>
        <begin position="746"/>
        <end position="764"/>
    </location>
</feature>
<evidence type="ECO:0000259" key="10">
    <source>
        <dbReference type="PROSITE" id="PS50893"/>
    </source>
</evidence>
<dbReference type="Proteomes" id="UP000799437">
    <property type="component" value="Unassembled WGS sequence"/>
</dbReference>
<evidence type="ECO:0000313" key="11">
    <source>
        <dbReference type="EMBL" id="KAF2753392.1"/>
    </source>
</evidence>
<comment type="similarity">
    <text evidence="2">Belongs to the ABC transporter superfamily. ABCG family. PDR (TC 3.A.1.205) subfamily.</text>
</comment>
<dbReference type="OrthoDB" id="245989at2759"/>
<feature type="transmembrane region" description="Helical" evidence="9">
    <location>
        <begin position="603"/>
        <end position="621"/>
    </location>
</feature>
<keyword evidence="8 9" id="KW-0472">Membrane</keyword>
<organism evidence="11 12">
    <name type="scientific">Pseudovirgaria hyperparasitica</name>
    <dbReference type="NCBI Taxonomy" id="470096"/>
    <lineage>
        <taxon>Eukaryota</taxon>
        <taxon>Fungi</taxon>
        <taxon>Dikarya</taxon>
        <taxon>Ascomycota</taxon>
        <taxon>Pezizomycotina</taxon>
        <taxon>Dothideomycetes</taxon>
        <taxon>Dothideomycetes incertae sedis</taxon>
        <taxon>Acrospermales</taxon>
        <taxon>Acrospermaceae</taxon>
        <taxon>Pseudovirgaria</taxon>
    </lineage>
</organism>
<proteinExistence type="inferred from homology"/>
<evidence type="ECO:0000256" key="3">
    <source>
        <dbReference type="ARBA" id="ARBA00022448"/>
    </source>
</evidence>
<dbReference type="InterPro" id="IPR017871">
    <property type="entry name" value="ABC_transporter-like_CS"/>
</dbReference>
<feature type="domain" description="ABC transporter" evidence="10">
    <location>
        <begin position="113"/>
        <end position="366"/>
    </location>
</feature>
<dbReference type="InterPro" id="IPR003439">
    <property type="entry name" value="ABC_transporter-like_ATP-bd"/>
</dbReference>
<dbReference type="Pfam" id="PF01061">
    <property type="entry name" value="ABC2_membrane"/>
    <property type="match status" value="2"/>
</dbReference>
<feature type="transmembrane region" description="Helical" evidence="9">
    <location>
        <begin position="1290"/>
        <end position="1315"/>
    </location>
</feature>
<evidence type="ECO:0000256" key="9">
    <source>
        <dbReference type="SAM" id="Phobius"/>
    </source>
</evidence>
<evidence type="ECO:0000256" key="4">
    <source>
        <dbReference type="ARBA" id="ARBA00022692"/>
    </source>
</evidence>
<dbReference type="GO" id="GO:0016887">
    <property type="term" value="F:ATP hydrolysis activity"/>
    <property type="evidence" value="ECO:0007669"/>
    <property type="project" value="InterPro"/>
</dbReference>
<feature type="transmembrane region" description="Helical" evidence="9">
    <location>
        <begin position="1335"/>
        <end position="1359"/>
    </location>
</feature>
<feature type="transmembrane region" description="Helical" evidence="9">
    <location>
        <begin position="1257"/>
        <end position="1278"/>
    </location>
</feature>
<keyword evidence="4 9" id="KW-0812">Transmembrane</keyword>
<dbReference type="GO" id="GO:0005524">
    <property type="term" value="F:ATP binding"/>
    <property type="evidence" value="ECO:0007669"/>
    <property type="project" value="UniProtKB-KW"/>
</dbReference>
<feature type="transmembrane region" description="Helical" evidence="9">
    <location>
        <begin position="1191"/>
        <end position="1211"/>
    </location>
</feature>
<feature type="transmembrane region" description="Helical" evidence="9">
    <location>
        <begin position="633"/>
        <end position="652"/>
    </location>
</feature>
<feature type="transmembrane region" description="Helical" evidence="9">
    <location>
        <begin position="1427"/>
        <end position="1447"/>
    </location>
</feature>
<dbReference type="InterPro" id="IPR034001">
    <property type="entry name" value="ABCG_PDR_1"/>
</dbReference>
<dbReference type="Pfam" id="PF06422">
    <property type="entry name" value="PDR_CDR"/>
    <property type="match status" value="1"/>
</dbReference>
<dbReference type="GO" id="GO:0016020">
    <property type="term" value="C:membrane"/>
    <property type="evidence" value="ECO:0007669"/>
    <property type="project" value="UniProtKB-SubCell"/>
</dbReference>
<feature type="transmembrane region" description="Helical" evidence="9">
    <location>
        <begin position="493"/>
        <end position="512"/>
    </location>
</feature>
<sequence>MPSYVAPLRRVSAYNNFPDYDNADLRRLQYDNQLHVQINDQVEEAAAELYRSVTDRSSKSQGIDPAFTDFEAYVKSNHRPPPLSVCFKSLTTYGRARGPVKAKTLKEALWRTFTLRDIYEGSIQPLLFPTSIEDGQALIRDFTGIVRNGEMMLVLGNPGSGCSTFLRTIANDHASFLGVRGHLDYSGMAPSNVMKHFRGSVAYIPEDDTHLPTLTVRQTLDFALMNKTPRKLLHEVPRFLEEFGRIFGMSHAMDTLVGDDFIRGISGGERKRVSILESMASGSSVNAWDGTTRGLDSSSALDYMRSLRIMTDTCERAMVVSIYQASDAMYDLVDKVMLIEDGRMLYQGPARDAESYFNSLGYERQQRQTMSSFLTSVATSSRDNIRSGCESCAVRGSKNLEYAFRQSQTFKDIETEIRLYEAEQLSGTDRLRPASERSASESITNGSIIQQRAQERKSRFVSSGSSYNTSFARQVQLCLQRQIWQMKGQMATFITRFTCIFVSAFLIGSMFYKMPNDTAGVYSRGGFSFYSAVLVAWFQLAELESAFSDRFVVNRQRRFAMVRPGAVVMAKTIMDIPVTVFLSTLYSLVAYFLGGMKRESGNFFTFDLAVVLSAMAFTASYRLFAAASPRLEIALRYSGLYLLVSMIFGGYVRGVDQLISDVPWVGWLAYLTPALYAFEIIMAMEFHGRQFPCEQGSVIPSGPGYDNVAYQSCAYEGIGTGQLTLNGDEYLKGTFGFYYSNVGRNFGILILFLIGCVTINILLAEKVLWASAGSSLEFSHKPCDRQKTVLKDEESDGDCSEKTVPLELPNETTPHQISQGTISAPKTAFSWRNLNYTVQHAGSSKQLLDDVSGFCEPGSLTALVGVSGAGKSTLMNVLTQQAPGHVTGAIKIGSQDVNTSIVRDLGFCQQADIHVETATIREAFEFSAILRQNADVSKADKLVYVDQVLEILGLAELQHALIQSVSLEQRKRTTIGVELCSKPAIALFLDEPTSGLDSQGALNIVKLLRRLAEAGQTIICTIHQADQQQFELFDRVLALARGGRPYYFGDIGSHGRTVIEYFSAHGIVCEPGKNVADFLIEVASGKTTKELDLSKVWSESAEAEAVLRKVDELTTSGASDGTEASSKETRRRTQVTYASSMARQIVELTKRTMTQYWRTPDYIYSRLYCSFFHSVLNGLAFLQLNNSVASIQYRIFSCFLVLMIVPEFINASSMMFVENRNIWLGREYPSRIYGWVAFTSAQIISEIPWAFAGGLIFYVLFYFLVGLPLGTPAGYTFLMMMMFHLFSTSWGQWIAALSADAVMAANIMPFIIIVGEFFNGVLQPQSLMPAVWAYTLYYVGPFMYWISGVVAMILGDLTIHCMDSELIRFQAPPGDTCATYAQAWLDGTTGYLVNPNATQDCGYCQYSKGEDYLVTRQISVSNAWRNLGIFALFCVSNYLSVYLWVYVKSVKNWLPW</sequence>
<dbReference type="InterPro" id="IPR013525">
    <property type="entry name" value="ABC2_TM"/>
</dbReference>
<evidence type="ECO:0000256" key="5">
    <source>
        <dbReference type="ARBA" id="ARBA00022741"/>
    </source>
</evidence>
<accession>A0A6A6VS29</accession>
<dbReference type="PROSITE" id="PS50893">
    <property type="entry name" value="ABC_TRANSPORTER_2"/>
    <property type="match status" value="2"/>
</dbReference>